<evidence type="ECO:0000313" key="2">
    <source>
        <dbReference type="Proteomes" id="UP000034849"/>
    </source>
</evidence>
<name>A0A0G0GBZ7_9BACT</name>
<reference evidence="1 2" key="1">
    <citation type="journal article" date="2015" name="Nature">
        <title>rRNA introns, odd ribosomes, and small enigmatic genomes across a large radiation of phyla.</title>
        <authorList>
            <person name="Brown C.T."/>
            <person name="Hug L.A."/>
            <person name="Thomas B.C."/>
            <person name="Sharon I."/>
            <person name="Castelle C.J."/>
            <person name="Singh A."/>
            <person name="Wilkins M.J."/>
            <person name="Williams K.H."/>
            <person name="Banfield J.F."/>
        </authorList>
    </citation>
    <scope>NUCLEOTIDE SEQUENCE [LARGE SCALE GENOMIC DNA]</scope>
</reference>
<protein>
    <submittedName>
        <fullName evidence="1">Uncharacterized protein</fullName>
    </submittedName>
</protein>
<dbReference type="AlphaFoldDB" id="A0A0G0GBZ7"/>
<dbReference type="Proteomes" id="UP000034849">
    <property type="component" value="Unassembled WGS sequence"/>
</dbReference>
<dbReference type="STRING" id="1619046.US42_C0008G0013"/>
<organism evidence="1 2">
    <name type="scientific">Candidatus Magasanikbacteria bacterium GW2011_GWC2_37_14</name>
    <dbReference type="NCBI Taxonomy" id="1619046"/>
    <lineage>
        <taxon>Bacteria</taxon>
        <taxon>Candidatus Magasanikiibacteriota</taxon>
    </lineage>
</organism>
<accession>A0A0G0GBZ7</accession>
<comment type="caution">
    <text evidence="1">The sequence shown here is derived from an EMBL/GenBank/DDBJ whole genome shotgun (WGS) entry which is preliminary data.</text>
</comment>
<dbReference type="EMBL" id="LBSX01000008">
    <property type="protein sequence ID" value="KKQ27502.1"/>
    <property type="molecule type" value="Genomic_DNA"/>
</dbReference>
<proteinExistence type="predicted"/>
<sequence length="315" mass="35492">MVKKIPIEGMGAWPTEEVIGSSGKKTDLDEVLLQELASKSAEALLAEKEKRLEALIKLLNKYGLSGEVLTLSECQKNPEILNSPGVQYRAKCLIENEMRASYINNHSYDKVLVQQVIDLCSLTPEIVQEIGMQTLRDSLNLGDPFDLDVHNKKSSGETMVDVKKIIDLYELPQEALETFFSQVFYWVGDNETKFGDLSVEDAQKVVVLLQIRPEIAKNVGKESLSSALHYHRFDSAQKMIDILQIEPAVVVEVGKELLLDKVKSVNEHKNEKHDLTERIIKENSVEYIKGIINFCKVPQDFLRSIGLTVDGDYVN</sequence>
<gene>
    <name evidence="1" type="ORF">US42_C0008G0013</name>
</gene>
<evidence type="ECO:0000313" key="1">
    <source>
        <dbReference type="EMBL" id="KKQ27502.1"/>
    </source>
</evidence>